<evidence type="ECO:0000256" key="5">
    <source>
        <dbReference type="ARBA" id="ARBA00022840"/>
    </source>
</evidence>
<keyword evidence="5" id="KW-0067">ATP-binding</keyword>
<feature type="compositionally biased region" description="Basic and acidic residues" evidence="6">
    <location>
        <begin position="311"/>
        <end position="320"/>
    </location>
</feature>
<evidence type="ECO:0000256" key="2">
    <source>
        <dbReference type="ARBA" id="ARBA00022679"/>
    </source>
</evidence>
<keyword evidence="1" id="KW-0723">Serine/threonine-protein kinase</keyword>
<evidence type="ECO:0000256" key="4">
    <source>
        <dbReference type="ARBA" id="ARBA00022777"/>
    </source>
</evidence>
<evidence type="ECO:0000313" key="9">
    <source>
        <dbReference type="Proteomes" id="UP000551758"/>
    </source>
</evidence>
<dbReference type="Gene3D" id="1.10.510.10">
    <property type="entry name" value="Transferase(Phosphotransferase) domain 1"/>
    <property type="match status" value="1"/>
</dbReference>
<reference evidence="8 9" key="1">
    <citation type="journal article" date="2020" name="Mol. Biol. Evol.">
        <title>Interspecific Gene Flow and the Evolution of Specialization in Black and White Rhinoceros.</title>
        <authorList>
            <person name="Moodley Y."/>
            <person name="Westbury M.V."/>
            <person name="Russo I.M."/>
            <person name="Gopalakrishnan S."/>
            <person name="Rakotoarivelo A."/>
            <person name="Olsen R.A."/>
            <person name="Prost S."/>
            <person name="Tunstall T."/>
            <person name="Ryder O.A."/>
            <person name="Dalen L."/>
            <person name="Bruford M.W."/>
        </authorList>
    </citation>
    <scope>NUCLEOTIDE SEQUENCE [LARGE SCALE GENOMIC DNA]</scope>
    <source>
        <strain evidence="8">SBR-YM</strain>
        <tissue evidence="8">Skin</tissue>
    </source>
</reference>
<dbReference type="InterPro" id="IPR011009">
    <property type="entry name" value="Kinase-like_dom_sf"/>
</dbReference>
<dbReference type="GO" id="GO:0004703">
    <property type="term" value="F:G protein-coupled receptor kinase activity"/>
    <property type="evidence" value="ECO:0007669"/>
    <property type="project" value="TreeGrafter"/>
</dbReference>
<dbReference type="PANTHER" id="PTHR24355:SF33">
    <property type="entry name" value="SERINE_THREONINE KINASE 32B"/>
    <property type="match status" value="1"/>
</dbReference>
<feature type="region of interest" description="Disordered" evidence="6">
    <location>
        <begin position="304"/>
        <end position="347"/>
    </location>
</feature>
<dbReference type="GO" id="GO:0009966">
    <property type="term" value="P:regulation of signal transduction"/>
    <property type="evidence" value="ECO:0007669"/>
    <property type="project" value="TreeGrafter"/>
</dbReference>
<gene>
    <name evidence="8" type="ORF">HPG69_001658</name>
</gene>
<dbReference type="InterPro" id="IPR000719">
    <property type="entry name" value="Prot_kinase_dom"/>
</dbReference>
<evidence type="ECO:0000256" key="3">
    <source>
        <dbReference type="ARBA" id="ARBA00022741"/>
    </source>
</evidence>
<evidence type="ECO:0000313" key="8">
    <source>
        <dbReference type="EMBL" id="KAF5927025.1"/>
    </source>
</evidence>
<dbReference type="PANTHER" id="PTHR24355">
    <property type="entry name" value="G PROTEIN-COUPLED RECEPTOR KINASE/RIBOSOMAL PROTEIN S6 KINASE"/>
    <property type="match status" value="1"/>
</dbReference>
<dbReference type="GO" id="GO:0005524">
    <property type="term" value="F:ATP binding"/>
    <property type="evidence" value="ECO:0007669"/>
    <property type="project" value="UniProtKB-KW"/>
</dbReference>
<organism evidence="8 9">
    <name type="scientific">Diceros bicornis minor</name>
    <name type="common">South-central black rhinoceros</name>
    <dbReference type="NCBI Taxonomy" id="77932"/>
    <lineage>
        <taxon>Eukaryota</taxon>
        <taxon>Metazoa</taxon>
        <taxon>Chordata</taxon>
        <taxon>Craniata</taxon>
        <taxon>Vertebrata</taxon>
        <taxon>Euteleostomi</taxon>
        <taxon>Mammalia</taxon>
        <taxon>Eutheria</taxon>
        <taxon>Laurasiatheria</taxon>
        <taxon>Perissodactyla</taxon>
        <taxon>Rhinocerotidae</taxon>
        <taxon>Diceros</taxon>
    </lineage>
</organism>
<dbReference type="Pfam" id="PF00069">
    <property type="entry name" value="Pkinase"/>
    <property type="match status" value="1"/>
</dbReference>
<dbReference type="AlphaFoldDB" id="A0A7J7FG53"/>
<accession>A0A7J7FG53</accession>
<dbReference type="Gene3D" id="3.30.200.20">
    <property type="entry name" value="Phosphorylase Kinase, domain 1"/>
    <property type="match status" value="1"/>
</dbReference>
<feature type="region of interest" description="Disordered" evidence="6">
    <location>
        <begin position="576"/>
        <end position="616"/>
    </location>
</feature>
<protein>
    <recommendedName>
        <fullName evidence="7">Protein kinase domain-containing protein</fullName>
    </recommendedName>
</protein>
<dbReference type="GO" id="GO:0001664">
    <property type="term" value="F:G protein-coupled receptor binding"/>
    <property type="evidence" value="ECO:0007669"/>
    <property type="project" value="TreeGrafter"/>
</dbReference>
<comment type="caution">
    <text evidence="8">The sequence shown here is derived from an EMBL/GenBank/DDBJ whole genome shotgun (WGS) entry which is preliminary data.</text>
</comment>
<dbReference type="SMART" id="SM00220">
    <property type="entry name" value="S_TKc"/>
    <property type="match status" value="1"/>
</dbReference>
<proteinExistence type="predicted"/>
<name>A0A7J7FG53_DICBM</name>
<dbReference type="Proteomes" id="UP000551758">
    <property type="component" value="Unassembled WGS sequence"/>
</dbReference>
<keyword evidence="3" id="KW-0547">Nucleotide-binding</keyword>
<feature type="domain" description="Protein kinase" evidence="7">
    <location>
        <begin position="204"/>
        <end position="444"/>
    </location>
</feature>
<dbReference type="GO" id="GO:0007186">
    <property type="term" value="P:G protein-coupled receptor signaling pathway"/>
    <property type="evidence" value="ECO:0007669"/>
    <property type="project" value="TreeGrafter"/>
</dbReference>
<dbReference type="SUPFAM" id="SSF56112">
    <property type="entry name" value="Protein kinase-like (PK-like)"/>
    <property type="match status" value="1"/>
</dbReference>
<keyword evidence="9" id="KW-1185">Reference proteome</keyword>
<dbReference type="FunFam" id="1.10.510.10:FF:000735">
    <property type="entry name" value="serine/threonine-protein kinase 32B isoform X2"/>
    <property type="match status" value="1"/>
</dbReference>
<evidence type="ECO:0000259" key="7">
    <source>
        <dbReference type="SMART" id="SM00220"/>
    </source>
</evidence>
<dbReference type="EMBL" id="JACDTQ010000745">
    <property type="protein sequence ID" value="KAF5927025.1"/>
    <property type="molecule type" value="Genomic_DNA"/>
</dbReference>
<keyword evidence="2" id="KW-0808">Transferase</keyword>
<evidence type="ECO:0000256" key="6">
    <source>
        <dbReference type="SAM" id="MobiDB-lite"/>
    </source>
</evidence>
<keyword evidence="4" id="KW-0418">Kinase</keyword>
<evidence type="ECO:0000256" key="1">
    <source>
        <dbReference type="ARBA" id="ARBA00022527"/>
    </source>
</evidence>
<sequence>MGGTLVPAPEARAGCVCSRDTTWVERVASGGLAGARRLHPRAPKGQCRSSLTEHVPAASHPGALNRVPGGQLAPTSVLAVEPKTGDLRAKPLGLLLSTTADPIGTCSRHRLQHSNDRERHRKGFLHGRDQALHGRIQSWGKSVQGGHCLKIQDQMGRRMGVKEVLRPPPRLQVVRRSGFSGVLCVGNTAGAAGKAWGLGEARSLVKSRQISKNAAEGGNVVIKRRLTKVGPGQNRPAASTLNSEWARGRRARQGFMGNTQHTAIPALTGASPPPALSERWAGPAAVMALGMHRRTLWLLLSGSPQHRGRRDRSIDADAGKEVPLGWSSASGLRGDPGGMQSEHSSAPAPPEVFQVYMDGGPGYSYPVDWWSLGVTAYELLRGWRPYEIHSATPVDEILNMFKVERVHYSSTWCKGMVALLKKLLTKDPESRLSSLGDVQSAPYLADVNWDAVFEKALTPGFVPNKGRLNCDPTFELEEMILESKPLHKKKKRLAKNRSRDGTKDSCPLNGHLQQCLETVRKEFIIFNREKDDQICFLPEGQMDKCHVDPMYAPVFHHFGSQQVTAAQGMCAMVKGSTGSGSHSRRQHQGRCQGSFQKHHAGLSPEGPGGERHGTPALRTRQCGRRRDPQLIEKFEFPEHAWRRAKVGGEGPEAGLFGFQPVGWWAGQGPIPSEALGR</sequence>